<feature type="transmembrane region" description="Helical" evidence="1">
    <location>
        <begin position="59"/>
        <end position="80"/>
    </location>
</feature>
<keyword evidence="1" id="KW-1133">Transmembrane helix</keyword>
<evidence type="ECO:0008006" key="4">
    <source>
        <dbReference type="Google" id="ProtNLM"/>
    </source>
</evidence>
<dbReference type="GeneID" id="93304362"/>
<name>A0A1E3A0V1_9FIRM</name>
<dbReference type="RefSeq" id="WP_044967067.1">
    <property type="nucleotide sequence ID" value="NZ_BAABXS010000001.1"/>
</dbReference>
<evidence type="ECO:0000313" key="2">
    <source>
        <dbReference type="EMBL" id="ODM02127.1"/>
    </source>
</evidence>
<protein>
    <recommendedName>
        <fullName evidence="4">SHOCT domain-containing protein</fullName>
    </recommendedName>
</protein>
<reference evidence="2 3" key="1">
    <citation type="submission" date="2016-07" db="EMBL/GenBank/DDBJ databases">
        <title>Characterization of isolates of Eisenbergiella tayi derived from blood cultures, using whole genome sequencing.</title>
        <authorList>
            <person name="Burdz T."/>
            <person name="Wiebe D."/>
            <person name="Huynh C."/>
            <person name="Bernard K."/>
        </authorList>
    </citation>
    <scope>NUCLEOTIDE SEQUENCE [LARGE SCALE GENOMIC DNA]</scope>
    <source>
        <strain evidence="2 3">NML 120489</strain>
    </source>
</reference>
<comment type="caution">
    <text evidence="2">The sequence shown here is derived from an EMBL/GenBank/DDBJ whole genome shotgun (WGS) entry which is preliminary data.</text>
</comment>
<keyword evidence="1" id="KW-0812">Transmembrane</keyword>
<dbReference type="Proteomes" id="UP000095003">
    <property type="component" value="Unassembled WGS sequence"/>
</dbReference>
<gene>
    <name evidence="2" type="ORF">BEH84_06270</name>
</gene>
<organism evidence="2 3">
    <name type="scientific">Eisenbergiella tayi</name>
    <dbReference type="NCBI Taxonomy" id="1432052"/>
    <lineage>
        <taxon>Bacteria</taxon>
        <taxon>Bacillati</taxon>
        <taxon>Bacillota</taxon>
        <taxon>Clostridia</taxon>
        <taxon>Lachnospirales</taxon>
        <taxon>Lachnospiraceae</taxon>
        <taxon>Eisenbergiella</taxon>
    </lineage>
</organism>
<feature type="transmembrane region" description="Helical" evidence="1">
    <location>
        <begin position="6"/>
        <end position="25"/>
    </location>
</feature>
<sequence length="142" mass="15179">MASRIMKILGILGSIAGIGIIMYGVTSYNNQKGLASALKGMFGTGDASHAISRMSDFKVVILIGIVLLIVSLIIVAAGFLSTVGGTSNNNTIYYDASNGNNGNLNKATSNYEKLSELQKMRDADLITEEEFVVKKKEIIDNI</sequence>
<proteinExistence type="predicted"/>
<dbReference type="AlphaFoldDB" id="A0A1E3A0V1"/>
<dbReference type="EMBL" id="MCGI01000010">
    <property type="protein sequence ID" value="ODM02127.1"/>
    <property type="molecule type" value="Genomic_DNA"/>
</dbReference>
<evidence type="ECO:0000313" key="3">
    <source>
        <dbReference type="Proteomes" id="UP000095003"/>
    </source>
</evidence>
<keyword evidence="1" id="KW-0472">Membrane</keyword>
<evidence type="ECO:0000256" key="1">
    <source>
        <dbReference type="SAM" id="Phobius"/>
    </source>
</evidence>
<accession>A0A1E3A0V1</accession>